<dbReference type="CDD" id="cd05364">
    <property type="entry name" value="SDR_c11"/>
    <property type="match status" value="1"/>
</dbReference>
<dbReference type="SUPFAM" id="SSF51735">
    <property type="entry name" value="NAD(P)-binding Rossmann-fold domains"/>
    <property type="match status" value="1"/>
</dbReference>
<dbReference type="GeneID" id="183917"/>
<dbReference type="InterPro" id="IPR020904">
    <property type="entry name" value="Sc_DH/Rdtase_CS"/>
</dbReference>
<dbReference type="SMR" id="Q18946"/>
<dbReference type="PROSITE" id="PS00061">
    <property type="entry name" value="ADH_SHORT"/>
    <property type="match status" value="1"/>
</dbReference>
<dbReference type="AlphaFoldDB" id="Q18946"/>
<evidence type="ECO:0007829" key="6">
    <source>
        <dbReference type="PeptideAtlas" id="Q18946"/>
    </source>
</evidence>
<dbReference type="PANTHER" id="PTHR44115">
    <property type="entry name" value="PROTEIN CBG09704"/>
    <property type="match status" value="1"/>
</dbReference>
<dbReference type="PANTHER" id="PTHR44115:SF12">
    <property type="entry name" value="DEHYDROGENASES, SHORT CHAIN"/>
    <property type="match status" value="1"/>
</dbReference>
<proteinExistence type="evidence at protein level"/>
<dbReference type="PhylomeDB" id="Q18946"/>
<gene>
    <name evidence="2" type="ORF">CELE_D1054.8</name>
    <name evidence="2 4" type="ORF">D1054.8</name>
</gene>
<dbReference type="UCSC" id="D1054.8">
    <property type="organism name" value="c. elegans"/>
</dbReference>
<dbReference type="PRINTS" id="PR00080">
    <property type="entry name" value="SDRFAMILY"/>
</dbReference>
<dbReference type="PDB" id="1SPX">
    <property type="method" value="X-ray"/>
    <property type="resolution" value="2.10 A"/>
    <property type="chains" value="A=1-278"/>
</dbReference>
<dbReference type="PRINTS" id="PR00081">
    <property type="entry name" value="GDHRDH"/>
</dbReference>
<dbReference type="EvolutionaryTrace" id="Q18946"/>
<dbReference type="InParanoid" id="Q18946"/>
<dbReference type="Gene3D" id="3.40.50.720">
    <property type="entry name" value="NAD(P)-binding Rossmann-like Domain"/>
    <property type="match status" value="1"/>
</dbReference>
<reference evidence="5" key="2">
    <citation type="submission" date="2004-03" db="PDB data bank">
        <title>Crystal Structure of Glucose Dehydrogenase of Caenorhabditis Elegans in the Apo-Form: A Member of the SDR-Family.</title>
        <authorList>
            <person name="Schormann N."/>
            <person name="Zhou J."/>
            <person name="McCombs D."/>
            <person name="Bray T."/>
            <person name="Symersky J."/>
            <person name="Huang W.-Y."/>
            <person name="Luan C.-H."/>
            <person name="Gray R."/>
            <person name="Luo D."/>
            <person name="Arabashi A."/>
            <person name="Bunzel B."/>
            <person name="Nagy L."/>
            <person name="Lu S."/>
            <person name="Li S."/>
            <person name="Lin G."/>
            <person name="Zhang Y."/>
            <person name="Qiu S."/>
            <person name="Tsao J."/>
            <person name="Luo M."/>
            <person name="Carson M."/>
        </authorList>
    </citation>
    <scope>X-RAY CRYSTALLOGRAPHY (2.10 ANGSTROMS)</scope>
</reference>
<evidence type="ECO:0000313" key="4">
    <source>
        <dbReference type="WormBase" id="D1054.8"/>
    </source>
</evidence>
<dbReference type="Bgee" id="WBGene00008375">
    <property type="expression patterns" value="Expressed in larva and 3 other cell types or tissues"/>
</dbReference>
<dbReference type="GO" id="GO:0016491">
    <property type="term" value="F:oxidoreductase activity"/>
    <property type="evidence" value="ECO:0007669"/>
    <property type="project" value="UniProtKB-KW"/>
</dbReference>
<dbReference type="OMA" id="VHMTKAM"/>
<dbReference type="EMBL" id="BX284605">
    <property type="protein sequence ID" value="CAA98438.1"/>
    <property type="molecule type" value="Genomic_DNA"/>
</dbReference>
<reference evidence="2 3" key="1">
    <citation type="journal article" date="1998" name="Science">
        <title>Genome sequence of the nematode C. elegans: a platform for investigating biology.</title>
        <authorList>
            <consortium name="The C. elegans sequencing consortium"/>
            <person name="Sulson J.E."/>
            <person name="Waterston R."/>
        </authorList>
    </citation>
    <scope>NUCLEOTIDE SEQUENCE [LARGE SCALE GENOMIC DNA]</scope>
    <source>
        <strain evidence="2 3">Bristol N2</strain>
    </source>
</reference>
<keyword evidence="3" id="KW-1185">Reference proteome</keyword>
<evidence type="ECO:0000313" key="3">
    <source>
        <dbReference type="Proteomes" id="UP000001940"/>
    </source>
</evidence>
<dbReference type="eggNOG" id="KOG0725">
    <property type="taxonomic scope" value="Eukaryota"/>
</dbReference>
<dbReference type="InterPro" id="IPR002347">
    <property type="entry name" value="SDR_fam"/>
</dbReference>
<evidence type="ECO:0000256" key="1">
    <source>
        <dbReference type="ARBA" id="ARBA00023002"/>
    </source>
</evidence>
<dbReference type="DIP" id="DIP-26049N"/>
<dbReference type="KEGG" id="cel:CELE_D1054.8"/>
<organism evidence="2 3">
    <name type="scientific">Caenorhabditis elegans</name>
    <dbReference type="NCBI Taxonomy" id="6239"/>
    <lineage>
        <taxon>Eukaryota</taxon>
        <taxon>Metazoa</taxon>
        <taxon>Ecdysozoa</taxon>
        <taxon>Nematoda</taxon>
        <taxon>Chromadorea</taxon>
        <taxon>Rhabditida</taxon>
        <taxon>Rhabditina</taxon>
        <taxon>Rhabditomorpha</taxon>
        <taxon>Rhabditoidea</taxon>
        <taxon>Rhabditidae</taxon>
        <taxon>Peloderinae</taxon>
        <taxon>Caenorhabditis</taxon>
    </lineage>
</organism>
<dbReference type="Proteomes" id="UP000001940">
    <property type="component" value="Chromosome V"/>
</dbReference>
<evidence type="ECO:0000313" key="2">
    <source>
        <dbReference type="EMBL" id="CAA98438.1"/>
    </source>
</evidence>
<dbReference type="HOGENOM" id="CLU_010194_1_0_1"/>
<accession>Q18946</accession>
<name>Q18946_CAEEL</name>
<dbReference type="FunFam" id="3.40.50.720:FF:000084">
    <property type="entry name" value="Short-chain dehydrogenase reductase"/>
    <property type="match status" value="1"/>
</dbReference>
<dbReference type="CTD" id="183917"/>
<dbReference type="AGR" id="WB:WBGene00008375"/>
<dbReference type="PIR" id="T20301">
    <property type="entry name" value="T20301"/>
</dbReference>
<dbReference type="InterPro" id="IPR036291">
    <property type="entry name" value="NAD(P)-bd_dom_sf"/>
</dbReference>
<protein>
    <submittedName>
        <fullName evidence="2">DeHydrogenases, Short chain</fullName>
    </submittedName>
</protein>
<keyword evidence="1" id="KW-0560">Oxidoreductase</keyword>
<dbReference type="RefSeq" id="NP_505755.1">
    <property type="nucleotide sequence ID" value="NM_073354.4"/>
</dbReference>
<dbReference type="PaxDb" id="6239-D1054.8"/>
<sequence length="278" mass="29367">MTRFAEKVAIITGSSNGIGRATAVLFAREGAKVTITGRHAERLEETRQQILAAGVSEQNVNSVVADVTTDAGQDEILSTTLGKFGKLDILVNNAGAAIPDSQSKTGTAQSIESYDATLNLNLRSVIALTKKAVPHLSSTKGEIVNISSIASGLHATPDFPYYSIAKAAIDQYTRNTAIDLIQHGIRVNSISPGLVATGFGSAMGMPEETSKKFYSTMATMKECVPAGVMGQPQDIAEVIAFLADRKTSSYIIGHQLVVDGGSSLIMGLHCQDFAKLLH</sequence>
<dbReference type="Pfam" id="PF13561">
    <property type="entry name" value="adh_short_C2"/>
    <property type="match status" value="1"/>
</dbReference>
<dbReference type="OrthoDB" id="47007at2759"/>
<dbReference type="FunCoup" id="Q18946">
    <property type="interactions" value="44"/>
</dbReference>
<evidence type="ECO:0007829" key="5">
    <source>
        <dbReference type="PDB" id="1SPX"/>
    </source>
</evidence>
<keyword evidence="5" id="KW-0002">3D-structure</keyword>
<dbReference type="WormBase" id="D1054.8">
    <property type="protein sequence ID" value="CE05526"/>
    <property type="gene ID" value="WBGene00008375"/>
</dbReference>
<keyword evidence="6" id="KW-1267">Proteomics identification</keyword>
<dbReference type="PDBsum" id="1SPX"/>
<dbReference type="STRING" id="6239.D1054.8.1"/>
<dbReference type="PeptideAtlas" id="Q18946"/>